<proteinExistence type="predicted"/>
<evidence type="ECO:0008006" key="4">
    <source>
        <dbReference type="Google" id="ProtNLM"/>
    </source>
</evidence>
<accession>A0A200Q8L6</accession>
<organism evidence="2 3">
    <name type="scientific">Macleaya cordata</name>
    <name type="common">Five-seeded plume-poppy</name>
    <name type="synonym">Bocconia cordata</name>
    <dbReference type="NCBI Taxonomy" id="56857"/>
    <lineage>
        <taxon>Eukaryota</taxon>
        <taxon>Viridiplantae</taxon>
        <taxon>Streptophyta</taxon>
        <taxon>Embryophyta</taxon>
        <taxon>Tracheophyta</taxon>
        <taxon>Spermatophyta</taxon>
        <taxon>Magnoliopsida</taxon>
        <taxon>Ranunculales</taxon>
        <taxon>Papaveraceae</taxon>
        <taxon>Papaveroideae</taxon>
        <taxon>Macleaya</taxon>
    </lineage>
</organism>
<dbReference type="PANTHER" id="PTHR47481:SF22">
    <property type="entry name" value="RETROTRANSPOSON GAG DOMAIN-CONTAINING PROTEIN"/>
    <property type="match status" value="1"/>
</dbReference>
<evidence type="ECO:0000256" key="1">
    <source>
        <dbReference type="SAM" id="MobiDB-lite"/>
    </source>
</evidence>
<dbReference type="OrthoDB" id="1845088at2759"/>
<feature type="region of interest" description="Disordered" evidence="1">
    <location>
        <begin position="1"/>
        <end position="24"/>
    </location>
</feature>
<protein>
    <recommendedName>
        <fullName evidence="4">Retrotransposon Copia-like N-terminal domain-containing protein</fullName>
    </recommendedName>
</protein>
<dbReference type="PANTHER" id="PTHR47481">
    <property type="match status" value="1"/>
</dbReference>
<evidence type="ECO:0000313" key="2">
    <source>
        <dbReference type="EMBL" id="OVA06819.1"/>
    </source>
</evidence>
<evidence type="ECO:0000313" key="3">
    <source>
        <dbReference type="Proteomes" id="UP000195402"/>
    </source>
</evidence>
<name>A0A200Q8L6_MACCD</name>
<reference evidence="2 3" key="1">
    <citation type="journal article" date="2017" name="Mol. Plant">
        <title>The Genome of Medicinal Plant Macleaya cordata Provides New Insights into Benzylisoquinoline Alkaloids Metabolism.</title>
        <authorList>
            <person name="Liu X."/>
            <person name="Liu Y."/>
            <person name="Huang P."/>
            <person name="Ma Y."/>
            <person name="Qing Z."/>
            <person name="Tang Q."/>
            <person name="Cao H."/>
            <person name="Cheng P."/>
            <person name="Zheng Y."/>
            <person name="Yuan Z."/>
            <person name="Zhou Y."/>
            <person name="Liu J."/>
            <person name="Tang Z."/>
            <person name="Zhuo Y."/>
            <person name="Zhang Y."/>
            <person name="Yu L."/>
            <person name="Huang J."/>
            <person name="Yang P."/>
            <person name="Peng Q."/>
            <person name="Zhang J."/>
            <person name="Jiang W."/>
            <person name="Zhang Z."/>
            <person name="Lin K."/>
            <person name="Ro D.K."/>
            <person name="Chen X."/>
            <person name="Xiong X."/>
            <person name="Shang Y."/>
            <person name="Huang S."/>
            <person name="Zeng J."/>
        </authorList>
    </citation>
    <scope>NUCLEOTIDE SEQUENCE [LARGE SCALE GENOMIC DNA]</scope>
    <source>
        <strain evidence="3">cv. BLH2017</strain>
        <tissue evidence="2">Root</tissue>
    </source>
</reference>
<dbReference type="Proteomes" id="UP000195402">
    <property type="component" value="Unassembled WGS sequence"/>
</dbReference>
<gene>
    <name evidence="2" type="ORF">BVC80_8723g26</name>
</gene>
<sequence length="209" mass="23089">MPAVTSSFSPSLSSSSSSSPSLPSINGPGYAATVKFDQKNYLLWKSQIVPILKSQRLYKYVDPSFVAPLSSISDPSTSESSLTPAFEDWEVIDQTLFTWINATITDPLKVEYVGYLTSCDVWLYLERMYAAKNAAITLHLKSQLSNMTKDSFASSLEPISDLELVSTTLCGLGPDYAPFYTAITTRPTFPSFTKLHAILLHHQPHLSHL</sequence>
<comment type="caution">
    <text evidence="2">The sequence shown here is derived from an EMBL/GenBank/DDBJ whole genome shotgun (WGS) entry which is preliminary data.</text>
</comment>
<dbReference type="EMBL" id="MVGT01002714">
    <property type="protein sequence ID" value="OVA06819.1"/>
    <property type="molecule type" value="Genomic_DNA"/>
</dbReference>
<dbReference type="AlphaFoldDB" id="A0A200Q8L6"/>
<keyword evidence="3" id="KW-1185">Reference proteome</keyword>
<dbReference type="InParanoid" id="A0A200Q8L6"/>